<evidence type="ECO:0000256" key="7">
    <source>
        <dbReference type="ARBA" id="ARBA00022898"/>
    </source>
</evidence>
<comment type="function">
    <text evidence="11">The beta subunit is responsible for the synthesis of L-tryptophan from indole and L-serine.</text>
</comment>
<dbReference type="FunFam" id="3.40.50.1100:FF:000001">
    <property type="entry name" value="Tryptophan synthase beta chain"/>
    <property type="match status" value="1"/>
</dbReference>
<keyword evidence="5 11" id="KW-0028">Amino-acid biosynthesis</keyword>
<feature type="modified residue" description="N6-(pyridoxal phosphate)lysine" evidence="11">
    <location>
        <position position="93"/>
    </location>
</feature>
<dbReference type="SUPFAM" id="SSF53686">
    <property type="entry name" value="Tryptophan synthase beta subunit-like PLP-dependent enzymes"/>
    <property type="match status" value="1"/>
</dbReference>
<dbReference type="AlphaFoldDB" id="A0A6L5XBU6"/>
<sequence>METKKTFLADEDGYYGEYGGAYVPEILYATVEALRAQYLDIIESREFQDEYRMLLRDYVGRPSPLYHARRMSHKYGCRLYLKREDLNHTGAHKINNTIGQVLLAKKMGKKRIIAETGAGQHGVATATVCALMHMPCVVYQGALDVERQHTNVERMKMLGATVVPVFTGNHTLKDATNEAIRDWCCHPDDTFYVIGSTVGPHPYPDMVARLQSVISKEIKAQLQQKTGRDYPDYLVACVGGGSNAAGTIYHYIDDERVRIVLAEAGGHGVDSGYTAATIHAGRLGILHGSKTLVMQTPDGQIMEAGTISAGLDYPGIGPMHAHLATEHRATVLAINDDEAIRAGYELTRMEGIIPAIESAHAVAALAKVNFKPTDVVVLTVSGRGDKDVETYLSNKQMAGEYGNF</sequence>
<keyword evidence="14" id="KW-1185">Reference proteome</keyword>
<dbReference type="InterPro" id="IPR001926">
    <property type="entry name" value="TrpB-like_PALP"/>
</dbReference>
<dbReference type="PIRSF" id="PIRSF001413">
    <property type="entry name" value="Trp_syn_beta"/>
    <property type="match status" value="1"/>
</dbReference>
<dbReference type="InterPro" id="IPR036052">
    <property type="entry name" value="TrpB-like_PALP_sf"/>
</dbReference>
<protein>
    <recommendedName>
        <fullName evidence="11">Tryptophan synthase beta chain</fullName>
        <ecNumber evidence="11">4.2.1.20</ecNumber>
    </recommendedName>
</protein>
<organism evidence="13 14">
    <name type="scientific">Sodaliphilus pleomorphus</name>
    <dbReference type="NCBI Taxonomy" id="2606626"/>
    <lineage>
        <taxon>Bacteria</taxon>
        <taxon>Pseudomonadati</taxon>
        <taxon>Bacteroidota</taxon>
        <taxon>Bacteroidia</taxon>
        <taxon>Bacteroidales</taxon>
        <taxon>Muribaculaceae</taxon>
        <taxon>Sodaliphilus</taxon>
    </lineage>
</organism>
<evidence type="ECO:0000256" key="1">
    <source>
        <dbReference type="ARBA" id="ARBA00001933"/>
    </source>
</evidence>
<comment type="catalytic activity">
    <reaction evidence="10 11">
        <text>(1S,2R)-1-C-(indol-3-yl)glycerol 3-phosphate + L-serine = D-glyceraldehyde 3-phosphate + L-tryptophan + H2O</text>
        <dbReference type="Rhea" id="RHEA:10532"/>
        <dbReference type="ChEBI" id="CHEBI:15377"/>
        <dbReference type="ChEBI" id="CHEBI:33384"/>
        <dbReference type="ChEBI" id="CHEBI:57912"/>
        <dbReference type="ChEBI" id="CHEBI:58866"/>
        <dbReference type="ChEBI" id="CHEBI:59776"/>
        <dbReference type="EC" id="4.2.1.20"/>
    </reaction>
</comment>
<dbReference type="RefSeq" id="WP_154327297.1">
    <property type="nucleotide sequence ID" value="NZ_CP045696.1"/>
</dbReference>
<evidence type="ECO:0000256" key="5">
    <source>
        <dbReference type="ARBA" id="ARBA00022605"/>
    </source>
</evidence>
<evidence type="ECO:0000259" key="12">
    <source>
        <dbReference type="Pfam" id="PF00291"/>
    </source>
</evidence>
<dbReference type="GO" id="GO:0005737">
    <property type="term" value="C:cytoplasm"/>
    <property type="evidence" value="ECO:0007669"/>
    <property type="project" value="TreeGrafter"/>
</dbReference>
<evidence type="ECO:0000256" key="11">
    <source>
        <dbReference type="HAMAP-Rule" id="MF_00133"/>
    </source>
</evidence>
<keyword evidence="8 11" id="KW-0057">Aromatic amino acid biosynthesis</keyword>
<evidence type="ECO:0000256" key="3">
    <source>
        <dbReference type="ARBA" id="ARBA00009982"/>
    </source>
</evidence>
<dbReference type="Pfam" id="PF00291">
    <property type="entry name" value="PALP"/>
    <property type="match status" value="1"/>
</dbReference>
<dbReference type="CDD" id="cd06446">
    <property type="entry name" value="Trp-synth_B"/>
    <property type="match status" value="1"/>
</dbReference>
<dbReference type="GO" id="GO:0004834">
    <property type="term" value="F:tryptophan synthase activity"/>
    <property type="evidence" value="ECO:0007669"/>
    <property type="project" value="UniProtKB-UniRule"/>
</dbReference>
<dbReference type="PANTHER" id="PTHR48077:SF3">
    <property type="entry name" value="TRYPTOPHAN SYNTHASE"/>
    <property type="match status" value="1"/>
</dbReference>
<dbReference type="PROSITE" id="PS00168">
    <property type="entry name" value="TRP_SYNTHASE_BETA"/>
    <property type="match status" value="1"/>
</dbReference>
<name>A0A6L5XBU6_9BACT</name>
<dbReference type="InterPro" id="IPR023026">
    <property type="entry name" value="Trp_synth_beta/beta-like"/>
</dbReference>
<comment type="pathway">
    <text evidence="2 11">Amino-acid biosynthesis; L-tryptophan biosynthesis; L-tryptophan from chorismate: step 5/5.</text>
</comment>
<evidence type="ECO:0000256" key="4">
    <source>
        <dbReference type="ARBA" id="ARBA00011270"/>
    </source>
</evidence>
<dbReference type="FunFam" id="3.40.50.1100:FF:000004">
    <property type="entry name" value="Tryptophan synthase beta chain"/>
    <property type="match status" value="1"/>
</dbReference>
<accession>A0A6L5XBU6</accession>
<comment type="similarity">
    <text evidence="3 11">Belongs to the TrpB family.</text>
</comment>
<comment type="subunit">
    <text evidence="4 11">Tetramer of two alpha and two beta chains.</text>
</comment>
<dbReference type="Gene3D" id="3.40.50.1100">
    <property type="match status" value="2"/>
</dbReference>
<dbReference type="PANTHER" id="PTHR48077">
    <property type="entry name" value="TRYPTOPHAN SYNTHASE-RELATED"/>
    <property type="match status" value="1"/>
</dbReference>
<evidence type="ECO:0000256" key="2">
    <source>
        <dbReference type="ARBA" id="ARBA00004733"/>
    </source>
</evidence>
<evidence type="ECO:0000256" key="9">
    <source>
        <dbReference type="ARBA" id="ARBA00023239"/>
    </source>
</evidence>
<comment type="caution">
    <text evidence="13">The sequence shown here is derived from an EMBL/GenBank/DDBJ whole genome shotgun (WGS) entry which is preliminary data.</text>
</comment>
<evidence type="ECO:0000256" key="6">
    <source>
        <dbReference type="ARBA" id="ARBA00022822"/>
    </source>
</evidence>
<reference evidence="13 14" key="1">
    <citation type="submission" date="2019-08" db="EMBL/GenBank/DDBJ databases">
        <title>In-depth cultivation of the pig gut microbiome towards novel bacterial diversity and tailored functional studies.</title>
        <authorList>
            <person name="Wylensek D."/>
            <person name="Hitch T.C.A."/>
            <person name="Clavel T."/>
        </authorList>
    </citation>
    <scope>NUCLEOTIDE SEQUENCE [LARGE SCALE GENOMIC DNA]</scope>
    <source>
        <strain evidence="13 14">Oil-RF-744-WCA-WT-10</strain>
    </source>
</reference>
<feature type="domain" description="Tryptophan synthase beta chain-like PALP" evidence="12">
    <location>
        <begin position="60"/>
        <end position="382"/>
    </location>
</feature>
<keyword evidence="6 11" id="KW-0822">Tryptophan biosynthesis</keyword>
<dbReference type="Proteomes" id="UP000483362">
    <property type="component" value="Unassembled WGS sequence"/>
</dbReference>
<dbReference type="UniPathway" id="UPA00035">
    <property type="reaction ID" value="UER00044"/>
</dbReference>
<evidence type="ECO:0000313" key="14">
    <source>
        <dbReference type="Proteomes" id="UP000483362"/>
    </source>
</evidence>
<dbReference type="InterPro" id="IPR006654">
    <property type="entry name" value="Trp_synth_beta"/>
</dbReference>
<keyword evidence="9 11" id="KW-0456">Lyase</keyword>
<proteinExistence type="inferred from homology"/>
<dbReference type="EC" id="4.2.1.20" evidence="11"/>
<dbReference type="EMBL" id="VULT01000003">
    <property type="protein sequence ID" value="MSS16678.1"/>
    <property type="molecule type" value="Genomic_DNA"/>
</dbReference>
<keyword evidence="7 11" id="KW-0663">Pyridoxal phosphate</keyword>
<evidence type="ECO:0000256" key="8">
    <source>
        <dbReference type="ARBA" id="ARBA00023141"/>
    </source>
</evidence>
<dbReference type="HAMAP" id="MF_00133">
    <property type="entry name" value="Trp_synth_beta"/>
    <property type="match status" value="1"/>
</dbReference>
<comment type="cofactor">
    <cofactor evidence="1 11">
        <name>pyridoxal 5'-phosphate</name>
        <dbReference type="ChEBI" id="CHEBI:597326"/>
    </cofactor>
</comment>
<dbReference type="InterPro" id="IPR006653">
    <property type="entry name" value="Trp_synth_b_CS"/>
</dbReference>
<evidence type="ECO:0000256" key="10">
    <source>
        <dbReference type="ARBA" id="ARBA00049047"/>
    </source>
</evidence>
<evidence type="ECO:0000313" key="13">
    <source>
        <dbReference type="EMBL" id="MSS16678.1"/>
    </source>
</evidence>
<dbReference type="NCBIfam" id="TIGR00263">
    <property type="entry name" value="trpB"/>
    <property type="match status" value="1"/>
</dbReference>
<gene>
    <name evidence="11 13" type="primary">trpB</name>
    <name evidence="13" type="ORF">FYJ29_02675</name>
</gene>